<dbReference type="GO" id="GO:0012506">
    <property type="term" value="C:vesicle membrane"/>
    <property type="evidence" value="ECO:0007669"/>
    <property type="project" value="TreeGrafter"/>
</dbReference>
<dbReference type="SUPFAM" id="SSF47874">
    <property type="entry name" value="Annexin"/>
    <property type="match status" value="1"/>
</dbReference>
<feature type="compositionally biased region" description="Acidic residues" evidence="1">
    <location>
        <begin position="133"/>
        <end position="143"/>
    </location>
</feature>
<dbReference type="PANTHER" id="PTHR10502">
    <property type="entry name" value="ANNEXIN"/>
    <property type="match status" value="1"/>
</dbReference>
<feature type="compositionally biased region" description="Basic and acidic residues" evidence="1">
    <location>
        <begin position="19"/>
        <end position="41"/>
    </location>
</feature>
<feature type="compositionally biased region" description="Low complexity" evidence="1">
    <location>
        <begin position="560"/>
        <end position="569"/>
    </location>
</feature>
<reference evidence="3" key="1">
    <citation type="journal article" date="2015" name="Genome Announc.">
        <title>Draft genome sequence of the fungus Penicillium brasilianum MG11.</title>
        <authorList>
            <person name="Horn F."/>
            <person name="Linde J."/>
            <person name="Mattern D.J."/>
            <person name="Walther G."/>
            <person name="Guthke R."/>
            <person name="Brakhage A.A."/>
            <person name="Valiante V."/>
        </authorList>
    </citation>
    <scope>NUCLEOTIDE SEQUENCE [LARGE SCALE GENOMIC DNA]</scope>
    <source>
        <strain evidence="3">MG11</strain>
    </source>
</reference>
<dbReference type="AlphaFoldDB" id="A0A0F7TK67"/>
<evidence type="ECO:0008006" key="4">
    <source>
        <dbReference type="Google" id="ProtNLM"/>
    </source>
</evidence>
<feature type="compositionally biased region" description="Low complexity" evidence="1">
    <location>
        <begin position="477"/>
        <end position="506"/>
    </location>
</feature>
<dbReference type="Proteomes" id="UP000042958">
    <property type="component" value="Unassembled WGS sequence"/>
</dbReference>
<feature type="compositionally biased region" description="Basic and acidic residues" evidence="1">
    <location>
        <begin position="603"/>
        <end position="653"/>
    </location>
</feature>
<evidence type="ECO:0000313" key="2">
    <source>
        <dbReference type="EMBL" id="CEJ57148.1"/>
    </source>
</evidence>
<dbReference type="GO" id="GO:0005634">
    <property type="term" value="C:nucleus"/>
    <property type="evidence" value="ECO:0007669"/>
    <property type="project" value="TreeGrafter"/>
</dbReference>
<sequence length="997" mass="113330">MSLQVNDPRSRTRSKSPGRSRERSRSRDSRAPDRLDLEPPRSRQRSRSPAVEIAPKSSSSREYDLPRARSPVVEIAPRAAKTKSSRDYDSDEETEIDRQYKLLKEGRLRDGDEKPSLVVARVPRSQPRYDVERSDEDEDEVEVEGERRRRGEMAYRRREEARYELSEEEDLKAVRMRERERERDPRSSKDSLRESRDSRDPRSSKDSLRESRDSRDPRSSKDSLRESREYAARSHQRRPSSPPSRDGRLDDSDSDSDDGLAYGDALGGHPSYARPGKYQYAQPTHLHPAQPVAPRQPAHPDPKSSDWAPIPECERPGFVPPASHPSSQAGVASTMPGGFPTASTYADLPATTAPSFPMPQYAGFPAQQQLPYAQASSGPYNPSHHRTASATNASQPIPGQYAQPAPYQYAHVDPNVRYASKATPVQPYTASPEQQFAKPQEQFNKGPREPQAAAYPYRYSTEPQFVDKQHPPPPQPQSQHHQPQPQHQQLQPQYGHGHSHQQQSQQLVEITPGGGRGRPHSLSVSSGNNLAVAGSHSLHAGHPPASPLLEAYRGTYQSISPMPSPIMMPSRDEDISDLEPLDGGASGSELARRKKHVRSKSSISEKETRHRSSKEKIREKEKDRDDHSKDDRRRLRHERHDSSTSIDRDRDRDRERDNIVVISPTTGRKRVSFYDAGADAIDMQNALNHRTIDNKTIIQVLPRLTSDEILLLRAEYKNRVKMHGKGINLAKHLRLKLGNSSFGKVAYATALGRWESEAYWANCYYQAGTSRRELLIESLIGRSNAAIREIKSCFRDTRYNDSLERCMRAELKADKFRTAVLLALEERRQDEREPLDERLIRQDVGDLHRALVSREGGETAMINIIVLRSDAHLREMLREYEAVYRVNFARAMIAKSKNLVGETLAHILNGAINRPMRDALLLHQAVRESRTGRERSELLISRLVRLHWEPRHLELVKSEYRRRYNERVEEAIAEEVMSSSGSSEWGEFCIELARSST</sequence>
<dbReference type="OrthoDB" id="2134400at2759"/>
<feature type="region of interest" description="Disordered" evidence="1">
    <location>
        <begin position="560"/>
        <end position="653"/>
    </location>
</feature>
<gene>
    <name evidence="2" type="ORF">PMG11_05853</name>
</gene>
<feature type="compositionally biased region" description="Low complexity" evidence="1">
    <location>
        <begin position="259"/>
        <end position="268"/>
    </location>
</feature>
<dbReference type="InterPro" id="IPR037104">
    <property type="entry name" value="Annexin_sf"/>
</dbReference>
<keyword evidence="3" id="KW-1185">Reference proteome</keyword>
<dbReference type="GO" id="GO:0005509">
    <property type="term" value="F:calcium ion binding"/>
    <property type="evidence" value="ECO:0007669"/>
    <property type="project" value="InterPro"/>
</dbReference>
<feature type="compositionally biased region" description="Polar residues" evidence="1">
    <location>
        <begin position="366"/>
        <end position="380"/>
    </location>
</feature>
<dbReference type="GO" id="GO:0005886">
    <property type="term" value="C:plasma membrane"/>
    <property type="evidence" value="ECO:0007669"/>
    <property type="project" value="TreeGrafter"/>
</dbReference>
<dbReference type="STRING" id="104259.A0A0F7TK67"/>
<dbReference type="PANTHER" id="PTHR10502:SF107">
    <property type="entry name" value="ANNEXIN ANXC4 (AFU_ORTHOLOGUE AFUA_3G07020)"/>
    <property type="match status" value="1"/>
</dbReference>
<dbReference type="Gene3D" id="1.10.220.10">
    <property type="entry name" value="Annexin"/>
    <property type="match status" value="3"/>
</dbReference>
<proteinExistence type="predicted"/>
<feature type="region of interest" description="Disordered" evidence="1">
    <location>
        <begin position="1"/>
        <end position="548"/>
    </location>
</feature>
<protein>
    <recommendedName>
        <fullName evidence="4">Annexin ANXC4</fullName>
    </recommendedName>
</protein>
<dbReference type="GO" id="GO:0005737">
    <property type="term" value="C:cytoplasm"/>
    <property type="evidence" value="ECO:0007669"/>
    <property type="project" value="TreeGrafter"/>
</dbReference>
<evidence type="ECO:0000256" key="1">
    <source>
        <dbReference type="SAM" id="MobiDB-lite"/>
    </source>
</evidence>
<dbReference type="EMBL" id="CDHK01000005">
    <property type="protein sequence ID" value="CEJ57148.1"/>
    <property type="molecule type" value="Genomic_DNA"/>
</dbReference>
<feature type="compositionally biased region" description="Polar residues" evidence="1">
    <location>
        <begin position="388"/>
        <end position="397"/>
    </location>
</feature>
<dbReference type="GO" id="GO:0005544">
    <property type="term" value="F:calcium-dependent phospholipid binding"/>
    <property type="evidence" value="ECO:0007669"/>
    <property type="project" value="InterPro"/>
</dbReference>
<organism evidence="2 3">
    <name type="scientific">Penicillium brasilianum</name>
    <dbReference type="NCBI Taxonomy" id="104259"/>
    <lineage>
        <taxon>Eukaryota</taxon>
        <taxon>Fungi</taxon>
        <taxon>Dikarya</taxon>
        <taxon>Ascomycota</taxon>
        <taxon>Pezizomycotina</taxon>
        <taxon>Eurotiomycetes</taxon>
        <taxon>Eurotiomycetidae</taxon>
        <taxon>Eurotiales</taxon>
        <taxon>Aspergillaceae</taxon>
        <taxon>Penicillium</taxon>
    </lineage>
</organism>
<feature type="compositionally biased region" description="Basic and acidic residues" evidence="1">
    <location>
        <begin position="144"/>
        <end position="232"/>
    </location>
</feature>
<dbReference type="GO" id="GO:0001786">
    <property type="term" value="F:phosphatidylserine binding"/>
    <property type="evidence" value="ECO:0007669"/>
    <property type="project" value="TreeGrafter"/>
</dbReference>
<name>A0A0F7TK67_PENBI</name>
<feature type="compositionally biased region" description="Basic and acidic residues" evidence="1">
    <location>
        <begin position="96"/>
        <end position="115"/>
    </location>
</feature>
<evidence type="ECO:0000313" key="3">
    <source>
        <dbReference type="Proteomes" id="UP000042958"/>
    </source>
</evidence>
<accession>A0A0F7TK67</accession>